<dbReference type="SMART" id="SM00382">
    <property type="entry name" value="AAA"/>
    <property type="match status" value="1"/>
</dbReference>
<dbReference type="GO" id="GO:0005886">
    <property type="term" value="C:plasma membrane"/>
    <property type="evidence" value="ECO:0007669"/>
    <property type="project" value="TreeGrafter"/>
</dbReference>
<evidence type="ECO:0000313" key="7">
    <source>
        <dbReference type="EMBL" id="MBJ7633447.1"/>
    </source>
</evidence>
<dbReference type="GO" id="GO:0016887">
    <property type="term" value="F:ATP hydrolysis activity"/>
    <property type="evidence" value="ECO:0007669"/>
    <property type="project" value="InterPro"/>
</dbReference>
<dbReference type="PROSITE" id="PS50893">
    <property type="entry name" value="ABC_TRANSPORTER_2"/>
    <property type="match status" value="1"/>
</dbReference>
<name>A0A0R2F847_WEICO</name>
<dbReference type="InterPro" id="IPR027417">
    <property type="entry name" value="P-loop_NTPase"/>
</dbReference>
<dbReference type="GeneID" id="57978382"/>
<evidence type="ECO:0000313" key="8">
    <source>
        <dbReference type="EMBL" id="MBJ7639868.1"/>
    </source>
</evidence>
<dbReference type="Proteomes" id="UP000728106">
    <property type="component" value="Unassembled WGS sequence"/>
</dbReference>
<dbReference type="EMBL" id="JAAOCX010000017">
    <property type="protein sequence ID" value="MBJ7633447.1"/>
    <property type="molecule type" value="Genomic_DNA"/>
</dbReference>
<comment type="similarity">
    <text evidence="1">Belongs to the ABC transporter superfamily.</text>
</comment>
<reference evidence="7 10" key="3">
    <citation type="journal article" date="2021" name="Int. J. Food Microbiol.">
        <title>Safety demonstration of a microbial species for use in the food chain: Weissella confusa.</title>
        <authorList>
            <person name="Bourdichon F."/>
            <person name="Patrone V."/>
            <person name="Fontana A."/>
            <person name="Milani G."/>
            <person name="Morelli L."/>
        </authorList>
    </citation>
    <scope>NUCLEOTIDE SEQUENCE [LARGE SCALE GENOMIC DNA]</scope>
    <source>
        <strain evidence="7">CCUG 30943</strain>
        <strain evidence="8 10">CCUG 43002</strain>
    </source>
</reference>
<dbReference type="GO" id="GO:0005524">
    <property type="term" value="F:ATP binding"/>
    <property type="evidence" value="ECO:0007669"/>
    <property type="project" value="UniProtKB-KW"/>
</dbReference>
<keyword evidence="2" id="KW-0813">Transport</keyword>
<sequence>MTLEIKNLTHWYTTADNALYKDVNLTFESGKFYAIVGESGSGKTTLLSFLAGLDVPREGDILVDGVSIKKIGLTAFRQKYVSTIFQSYNLLTTMTAFQNVQTALAITKSKHANDKTYILEQLARVGIDEEKAQKNVQRLSGGEQQRVAIVRALLVDAPIVAADEATGNLDHENSEKIVALFAELAHEFGKTVILITHDREVAKQADEQLLLKDHVFTPITD</sequence>
<dbReference type="CDD" id="cd03255">
    <property type="entry name" value="ABC_MJ0796_LolCDE_FtsE"/>
    <property type="match status" value="1"/>
</dbReference>
<dbReference type="Proteomes" id="UP000650485">
    <property type="component" value="Unassembled WGS sequence"/>
</dbReference>
<keyword evidence="10" id="KW-1185">Reference proteome</keyword>
<dbReference type="AlphaFoldDB" id="A0A0R2F847"/>
<dbReference type="SUPFAM" id="SSF52540">
    <property type="entry name" value="P-loop containing nucleoside triphosphate hydrolases"/>
    <property type="match status" value="1"/>
</dbReference>
<evidence type="ECO:0000256" key="1">
    <source>
        <dbReference type="ARBA" id="ARBA00005417"/>
    </source>
</evidence>
<protein>
    <submittedName>
        <fullName evidence="6">ABC transporter ATP-binding protein</fullName>
    </submittedName>
</protein>
<evidence type="ECO:0000256" key="3">
    <source>
        <dbReference type="ARBA" id="ARBA00022741"/>
    </source>
</evidence>
<feature type="domain" description="ABC transporter" evidence="5">
    <location>
        <begin position="3"/>
        <end position="219"/>
    </location>
</feature>
<keyword evidence="4 6" id="KW-0067">ATP-binding</keyword>
<dbReference type="EMBL" id="JACSZT010000006">
    <property type="protein sequence ID" value="MBC6498767.1"/>
    <property type="molecule type" value="Genomic_DNA"/>
</dbReference>
<proteinExistence type="inferred from homology"/>
<evidence type="ECO:0000313" key="9">
    <source>
        <dbReference type="Proteomes" id="UP000650485"/>
    </source>
</evidence>
<reference evidence="7" key="1">
    <citation type="submission" date="2020-02" db="EMBL/GenBank/DDBJ databases">
        <authorList>
            <person name="Fontana A."/>
            <person name="Patrone V."/>
            <person name="Morelli L."/>
        </authorList>
    </citation>
    <scope>NUCLEOTIDE SEQUENCE</scope>
    <source>
        <strain evidence="7">CCUG 30943</strain>
        <strain evidence="8">CCUG 43002</strain>
    </source>
</reference>
<dbReference type="OrthoDB" id="9791546at2"/>
<gene>
    <name evidence="6" type="ORF">H7R52_08765</name>
    <name evidence="8" type="ORF">HAU20_10845</name>
    <name evidence="7" type="ORF">HAU43_10190</name>
</gene>
<dbReference type="Gene3D" id="3.40.50.300">
    <property type="entry name" value="P-loop containing nucleotide triphosphate hydrolases"/>
    <property type="match status" value="1"/>
</dbReference>
<comment type="caution">
    <text evidence="6">The sequence shown here is derived from an EMBL/GenBank/DDBJ whole genome shotgun (WGS) entry which is preliminary data.</text>
</comment>
<reference evidence="6" key="2">
    <citation type="submission" date="2020-08" db="EMBL/GenBank/DDBJ databases">
        <title>Complete genome sequence of Weissella confusa strain FS54 provides insights into metabolic potential.</title>
        <authorList>
            <person name="Fhoula I."/>
            <person name="Najjari A."/>
            <person name="Lekired A."/>
            <person name="Bessrour-Aouam N."/>
            <person name="Jaballah S."/>
            <person name="Klibi N."/>
            <person name="Ouzari H.-I."/>
        </authorList>
    </citation>
    <scope>NUCLEOTIDE SEQUENCE</scope>
    <source>
        <strain evidence="6">FS54</strain>
    </source>
</reference>
<evidence type="ECO:0000259" key="5">
    <source>
        <dbReference type="PROSITE" id="PS50893"/>
    </source>
</evidence>
<dbReference type="PANTHER" id="PTHR24220:SF689">
    <property type="entry name" value="LIPOPROTEIN-RELEASING SYSTEM ATP-BINDING PROTEIN LOLD"/>
    <property type="match status" value="1"/>
</dbReference>
<dbReference type="InterPro" id="IPR017871">
    <property type="entry name" value="ABC_transporter-like_CS"/>
</dbReference>
<evidence type="ECO:0000313" key="10">
    <source>
        <dbReference type="Proteomes" id="UP000728106"/>
    </source>
</evidence>
<dbReference type="GO" id="GO:0022857">
    <property type="term" value="F:transmembrane transporter activity"/>
    <property type="evidence" value="ECO:0007669"/>
    <property type="project" value="TreeGrafter"/>
</dbReference>
<evidence type="ECO:0000256" key="4">
    <source>
        <dbReference type="ARBA" id="ARBA00022840"/>
    </source>
</evidence>
<dbReference type="PANTHER" id="PTHR24220">
    <property type="entry name" value="IMPORT ATP-BINDING PROTEIN"/>
    <property type="match status" value="1"/>
</dbReference>
<dbReference type="PROSITE" id="PS00211">
    <property type="entry name" value="ABC_TRANSPORTER_1"/>
    <property type="match status" value="1"/>
</dbReference>
<evidence type="ECO:0000256" key="2">
    <source>
        <dbReference type="ARBA" id="ARBA00022448"/>
    </source>
</evidence>
<dbReference type="InterPro" id="IPR017911">
    <property type="entry name" value="MacB-like_ATP-bd"/>
</dbReference>
<keyword evidence="3" id="KW-0547">Nucleotide-binding</keyword>
<organism evidence="6 9">
    <name type="scientific">Weissella confusa</name>
    <name type="common">Lactobacillus confusus</name>
    <dbReference type="NCBI Taxonomy" id="1583"/>
    <lineage>
        <taxon>Bacteria</taxon>
        <taxon>Bacillati</taxon>
        <taxon>Bacillota</taxon>
        <taxon>Bacilli</taxon>
        <taxon>Lactobacillales</taxon>
        <taxon>Lactobacillaceae</taxon>
        <taxon>Weissella</taxon>
    </lineage>
</organism>
<dbReference type="Pfam" id="PF00005">
    <property type="entry name" value="ABC_tran"/>
    <property type="match status" value="1"/>
</dbReference>
<dbReference type="InterPro" id="IPR003593">
    <property type="entry name" value="AAA+_ATPase"/>
</dbReference>
<dbReference type="Proteomes" id="UP000808038">
    <property type="component" value="Unassembled WGS sequence"/>
</dbReference>
<dbReference type="InterPro" id="IPR003439">
    <property type="entry name" value="ABC_transporter-like_ATP-bd"/>
</dbReference>
<accession>A0A0R2F847</accession>
<evidence type="ECO:0000313" key="6">
    <source>
        <dbReference type="EMBL" id="MBC6498767.1"/>
    </source>
</evidence>
<dbReference type="RefSeq" id="WP_003610290.1">
    <property type="nucleotide sequence ID" value="NZ_ALXH01000069.1"/>
</dbReference>
<dbReference type="EMBL" id="JAAOCP010000018">
    <property type="protein sequence ID" value="MBJ7639868.1"/>
    <property type="molecule type" value="Genomic_DNA"/>
</dbReference>
<dbReference type="InterPro" id="IPR015854">
    <property type="entry name" value="ABC_transpr_LolD-like"/>
</dbReference>